<reference evidence="3" key="1">
    <citation type="journal article" date="2017" name="Plant J.">
        <title>The pomegranate (Punica granatum L.) genome and the genomics of punicalagin biosynthesis.</title>
        <authorList>
            <person name="Qin G."/>
            <person name="Xu C."/>
            <person name="Ming R."/>
            <person name="Tang H."/>
            <person name="Guyot R."/>
            <person name="Kramer E.M."/>
            <person name="Hu Y."/>
            <person name="Yi X."/>
            <person name="Qi Y."/>
            <person name="Xu X."/>
            <person name="Gao Z."/>
            <person name="Pan H."/>
            <person name="Jian J."/>
            <person name="Tian Y."/>
            <person name="Yue Z."/>
            <person name="Xu Y."/>
        </authorList>
    </citation>
    <scope>NUCLEOTIDE SEQUENCE [LARGE SCALE GENOMIC DNA]</scope>
    <source>
        <strain evidence="3">cv. Dabenzi</strain>
    </source>
</reference>
<sequence>MASTWRHGSDQRGRRRDHWRRAEDHHHGRAPTTTTETPSNTVSASNMRMEMSETAGDSYCEPWSMSETGFSCPLDRSRGVHRR</sequence>
<evidence type="ECO:0000313" key="2">
    <source>
        <dbReference type="EMBL" id="OWM74945.1"/>
    </source>
</evidence>
<feature type="region of interest" description="Disordered" evidence="1">
    <location>
        <begin position="1"/>
        <end position="44"/>
    </location>
</feature>
<gene>
    <name evidence="2" type="ORF">CDL15_Pgr021296</name>
</gene>
<evidence type="ECO:0000256" key="1">
    <source>
        <dbReference type="SAM" id="MobiDB-lite"/>
    </source>
</evidence>
<dbReference type="EMBL" id="MTKT01003414">
    <property type="protein sequence ID" value="OWM74945.1"/>
    <property type="molecule type" value="Genomic_DNA"/>
</dbReference>
<organism evidence="2 3">
    <name type="scientific">Punica granatum</name>
    <name type="common">Pomegranate</name>
    <dbReference type="NCBI Taxonomy" id="22663"/>
    <lineage>
        <taxon>Eukaryota</taxon>
        <taxon>Viridiplantae</taxon>
        <taxon>Streptophyta</taxon>
        <taxon>Embryophyta</taxon>
        <taxon>Tracheophyta</taxon>
        <taxon>Spermatophyta</taxon>
        <taxon>Magnoliopsida</taxon>
        <taxon>eudicotyledons</taxon>
        <taxon>Gunneridae</taxon>
        <taxon>Pentapetalae</taxon>
        <taxon>rosids</taxon>
        <taxon>malvids</taxon>
        <taxon>Myrtales</taxon>
        <taxon>Lythraceae</taxon>
        <taxon>Punica</taxon>
    </lineage>
</organism>
<dbReference type="AlphaFoldDB" id="A0A218WQ61"/>
<name>A0A218WQ61_PUNGR</name>
<evidence type="ECO:0000313" key="3">
    <source>
        <dbReference type="Proteomes" id="UP000197138"/>
    </source>
</evidence>
<dbReference type="Proteomes" id="UP000197138">
    <property type="component" value="Unassembled WGS sequence"/>
</dbReference>
<protein>
    <submittedName>
        <fullName evidence="2">Uncharacterized protein</fullName>
    </submittedName>
</protein>
<comment type="caution">
    <text evidence="2">The sequence shown here is derived from an EMBL/GenBank/DDBJ whole genome shotgun (WGS) entry which is preliminary data.</text>
</comment>
<accession>A0A218WQ61</accession>
<proteinExistence type="predicted"/>